<dbReference type="KEGG" id="tsph:KIH39_02055"/>
<accession>A0A8E6EYU8</accession>
<dbReference type="EMBL" id="CP074694">
    <property type="protein sequence ID" value="QVL32726.1"/>
    <property type="molecule type" value="Genomic_DNA"/>
</dbReference>
<evidence type="ECO:0000313" key="2">
    <source>
        <dbReference type="Proteomes" id="UP000676194"/>
    </source>
</evidence>
<reference evidence="1" key="1">
    <citation type="submission" date="2021-05" db="EMBL/GenBank/DDBJ databases">
        <title>Complete genome sequence of the cellulolytic planctomycete Telmatocola sphagniphila SP2T and characterization of the first cellulase from planctomycetes.</title>
        <authorList>
            <person name="Rakitin A.L."/>
            <person name="Beletsky A.V."/>
            <person name="Naumoff D.G."/>
            <person name="Kulichevskaya I.S."/>
            <person name="Mardanov A.V."/>
            <person name="Ravin N.V."/>
            <person name="Dedysh S.N."/>
        </authorList>
    </citation>
    <scope>NUCLEOTIDE SEQUENCE</scope>
    <source>
        <strain evidence="1">SP2T</strain>
    </source>
</reference>
<organism evidence="1 2">
    <name type="scientific">Telmatocola sphagniphila</name>
    <dbReference type="NCBI Taxonomy" id="1123043"/>
    <lineage>
        <taxon>Bacteria</taxon>
        <taxon>Pseudomonadati</taxon>
        <taxon>Planctomycetota</taxon>
        <taxon>Planctomycetia</taxon>
        <taxon>Gemmatales</taxon>
        <taxon>Gemmataceae</taxon>
    </lineage>
</organism>
<dbReference type="RefSeq" id="WP_213497616.1">
    <property type="nucleotide sequence ID" value="NZ_CP074694.1"/>
</dbReference>
<name>A0A8E6EYU8_9BACT</name>
<gene>
    <name evidence="1" type="ORF">KIH39_02055</name>
</gene>
<dbReference type="Proteomes" id="UP000676194">
    <property type="component" value="Chromosome"/>
</dbReference>
<proteinExistence type="predicted"/>
<protein>
    <submittedName>
        <fullName evidence="1">Uncharacterized protein</fullName>
    </submittedName>
</protein>
<sequence>MTDLILAAVITCFAPPENLKTPTQIISGKFEGEATVEFKVAKCGRVLTNGVTRADECEMLQLQPKDEKFILYLTRETATRLKQLGIDDPATHFEGKLVRVTGSVVQKLHSDGKPWFEITVSNLEQIAAIRKP</sequence>
<dbReference type="AlphaFoldDB" id="A0A8E6EYU8"/>
<evidence type="ECO:0000313" key="1">
    <source>
        <dbReference type="EMBL" id="QVL32726.1"/>
    </source>
</evidence>
<keyword evidence="2" id="KW-1185">Reference proteome</keyword>